<feature type="domain" description="Cytochrome b561 bacterial/Ni-hydrogenase" evidence="14">
    <location>
        <begin position="22"/>
        <end position="193"/>
    </location>
</feature>
<proteinExistence type="inferred from homology"/>
<evidence type="ECO:0000256" key="1">
    <source>
        <dbReference type="ARBA" id="ARBA00001970"/>
    </source>
</evidence>
<evidence type="ECO:0000256" key="13">
    <source>
        <dbReference type="SAM" id="Phobius"/>
    </source>
</evidence>
<protein>
    <submittedName>
        <fullName evidence="15">Cytochrome</fullName>
    </submittedName>
</protein>
<dbReference type="EMBL" id="ARXR01000043">
    <property type="protein sequence ID" value="MBF5054416.1"/>
    <property type="molecule type" value="Genomic_DNA"/>
</dbReference>
<dbReference type="PANTHER" id="PTHR30529:SF1">
    <property type="entry name" value="CYTOCHROME B561 HOMOLOG 2"/>
    <property type="match status" value="1"/>
</dbReference>
<accession>A0ABS0AJV4</accession>
<comment type="similarity">
    <text evidence="12">Belongs to the cytochrome b561 family.</text>
</comment>
<name>A0ABS0AJV4_9GAMM</name>
<sequence length="194" mass="21374">MLAHSRSLGHSSVMKLRNDKARYGWVAIGLHWLVALAVFALFGLGLYMVELSYYDPWYQSAPDLHRGVGLTLLAVVLIRLAWRALSPPPAPLAGHHRWERIGARLAHWGLLGLLLVAMVSGYLISTADGSGIDVFGLFEVPSLTGRQNGLEDSAGLVHYWSTWALVVLAGLHGLAALKHHFIDRDATLKRMLRP</sequence>
<dbReference type="InterPro" id="IPR016174">
    <property type="entry name" value="Di-haem_cyt_TM"/>
</dbReference>
<feature type="transmembrane region" description="Helical" evidence="13">
    <location>
        <begin position="21"/>
        <end position="47"/>
    </location>
</feature>
<reference evidence="15 16" key="1">
    <citation type="submission" date="2012-09" db="EMBL/GenBank/DDBJ databases">
        <title>Genome Sequence of alkane-degrading Bacterium Alcanivorax venustensis ISO4.</title>
        <authorList>
            <person name="Lai Q."/>
            <person name="Shao Z."/>
        </authorList>
    </citation>
    <scope>NUCLEOTIDE SEQUENCE [LARGE SCALE GENOMIC DNA]</scope>
    <source>
        <strain evidence="15 16">ISO4</strain>
    </source>
</reference>
<comment type="caution">
    <text evidence="15">The sequence shown here is derived from an EMBL/GenBank/DDBJ whole genome shotgun (WGS) entry which is preliminary data.</text>
</comment>
<keyword evidence="8" id="KW-0249">Electron transport</keyword>
<evidence type="ECO:0000256" key="10">
    <source>
        <dbReference type="ARBA" id="ARBA00023004"/>
    </source>
</evidence>
<keyword evidence="9 13" id="KW-1133">Transmembrane helix</keyword>
<comment type="cofactor">
    <cofactor evidence="1">
        <name>heme b</name>
        <dbReference type="ChEBI" id="CHEBI:60344"/>
    </cofactor>
</comment>
<dbReference type="SUPFAM" id="SSF81342">
    <property type="entry name" value="Transmembrane di-heme cytochromes"/>
    <property type="match status" value="1"/>
</dbReference>
<evidence type="ECO:0000256" key="6">
    <source>
        <dbReference type="ARBA" id="ARBA00022692"/>
    </source>
</evidence>
<dbReference type="PANTHER" id="PTHR30529">
    <property type="entry name" value="CYTOCHROME B561"/>
    <property type="match status" value="1"/>
</dbReference>
<keyword evidence="5" id="KW-0349">Heme</keyword>
<dbReference type="Proteomes" id="UP000644441">
    <property type="component" value="Unassembled WGS sequence"/>
</dbReference>
<keyword evidence="16" id="KW-1185">Reference proteome</keyword>
<gene>
    <name evidence="15" type="ORF">ISO4_03018</name>
</gene>
<feature type="transmembrane region" description="Helical" evidence="13">
    <location>
        <begin position="157"/>
        <end position="177"/>
    </location>
</feature>
<dbReference type="InterPro" id="IPR052168">
    <property type="entry name" value="Cytochrome_b561_oxidase"/>
</dbReference>
<feature type="transmembrane region" description="Helical" evidence="13">
    <location>
        <begin position="105"/>
        <end position="124"/>
    </location>
</feature>
<evidence type="ECO:0000256" key="11">
    <source>
        <dbReference type="ARBA" id="ARBA00023136"/>
    </source>
</evidence>
<comment type="subcellular location">
    <subcellularLocation>
        <location evidence="2">Cell membrane</location>
        <topology evidence="2">Multi-pass membrane protein</topology>
    </subcellularLocation>
</comment>
<evidence type="ECO:0000256" key="2">
    <source>
        <dbReference type="ARBA" id="ARBA00004651"/>
    </source>
</evidence>
<keyword evidence="3" id="KW-0813">Transport</keyword>
<keyword evidence="10" id="KW-0408">Iron</keyword>
<dbReference type="Pfam" id="PF01292">
    <property type="entry name" value="Ni_hydr_CYTB"/>
    <property type="match status" value="1"/>
</dbReference>
<evidence type="ECO:0000256" key="5">
    <source>
        <dbReference type="ARBA" id="ARBA00022617"/>
    </source>
</evidence>
<evidence type="ECO:0000256" key="4">
    <source>
        <dbReference type="ARBA" id="ARBA00022475"/>
    </source>
</evidence>
<organism evidence="15 16">
    <name type="scientific">Alloalcanivorax venustensis ISO4</name>
    <dbReference type="NCBI Taxonomy" id="1177184"/>
    <lineage>
        <taxon>Bacteria</taxon>
        <taxon>Pseudomonadati</taxon>
        <taxon>Pseudomonadota</taxon>
        <taxon>Gammaproteobacteria</taxon>
        <taxon>Oceanospirillales</taxon>
        <taxon>Alcanivoracaceae</taxon>
        <taxon>Alloalcanivorax</taxon>
    </lineage>
</organism>
<dbReference type="InterPro" id="IPR011577">
    <property type="entry name" value="Cyt_b561_bac/Ni-Hgenase"/>
</dbReference>
<keyword evidence="11 13" id="KW-0472">Membrane</keyword>
<evidence type="ECO:0000259" key="14">
    <source>
        <dbReference type="Pfam" id="PF01292"/>
    </source>
</evidence>
<evidence type="ECO:0000256" key="7">
    <source>
        <dbReference type="ARBA" id="ARBA00022723"/>
    </source>
</evidence>
<keyword evidence="4" id="KW-1003">Cell membrane</keyword>
<evidence type="ECO:0000256" key="3">
    <source>
        <dbReference type="ARBA" id="ARBA00022448"/>
    </source>
</evidence>
<feature type="transmembrane region" description="Helical" evidence="13">
    <location>
        <begin position="67"/>
        <end position="85"/>
    </location>
</feature>
<evidence type="ECO:0000313" key="16">
    <source>
        <dbReference type="Proteomes" id="UP000644441"/>
    </source>
</evidence>
<dbReference type="Gene3D" id="1.20.950.20">
    <property type="entry name" value="Transmembrane di-heme cytochromes, Chain C"/>
    <property type="match status" value="2"/>
</dbReference>
<keyword evidence="6 13" id="KW-0812">Transmembrane</keyword>
<keyword evidence="7" id="KW-0479">Metal-binding</keyword>
<evidence type="ECO:0000256" key="8">
    <source>
        <dbReference type="ARBA" id="ARBA00022982"/>
    </source>
</evidence>
<evidence type="ECO:0000256" key="9">
    <source>
        <dbReference type="ARBA" id="ARBA00022989"/>
    </source>
</evidence>
<evidence type="ECO:0000313" key="15">
    <source>
        <dbReference type="EMBL" id="MBF5054416.1"/>
    </source>
</evidence>
<evidence type="ECO:0000256" key="12">
    <source>
        <dbReference type="ARBA" id="ARBA00037975"/>
    </source>
</evidence>